<dbReference type="RefSeq" id="WP_167058549.1">
    <property type="nucleotide sequence ID" value="NZ_JAAOZR010000018.1"/>
</dbReference>
<feature type="domain" description="ABC transmembrane type-1" evidence="8">
    <location>
        <begin position="73"/>
        <end position="276"/>
    </location>
</feature>
<keyword evidence="6 7" id="KW-0472">Membrane</keyword>
<comment type="caution">
    <text evidence="9">The sequence shown here is derived from an EMBL/GenBank/DDBJ whole genome shotgun (WGS) entry which is preliminary data.</text>
</comment>
<accession>A0ABS4I372</accession>
<feature type="transmembrane region" description="Helical" evidence="7">
    <location>
        <begin position="181"/>
        <end position="203"/>
    </location>
</feature>
<comment type="subcellular location">
    <subcellularLocation>
        <location evidence="1 7">Cell membrane</location>
        <topology evidence="1 7">Multi-pass membrane protein</topology>
    </subcellularLocation>
</comment>
<keyword evidence="3" id="KW-1003">Cell membrane</keyword>
<comment type="similarity">
    <text evidence="7">Belongs to the binding-protein-dependent transport system permease family.</text>
</comment>
<dbReference type="SUPFAM" id="SSF161098">
    <property type="entry name" value="MetI-like"/>
    <property type="match status" value="1"/>
</dbReference>
<sequence>MKITREEKMFHVLNYSLLLLCGMLCLAPLIHIAALSVSDPHEVTSGHVSLWPVGWSMQSFVKLVEGTNIVRAFGNNVLMTVVGTLCSMGFTVLAAYPLSRTVFKGRKAYTMAILFTMMFNGGLIPTYLLVKSLHLLNTYWSIWIPGLVSVFNMLIMKSFMEEIPRELDEAAKMDGCGEWRYLAQVVLPLSVPVMATLTLFYAVGYWNVFFSVLMYITDANKFNLTVVVQNMVQNSTLLQSLNNFEPQELSAITPEGIKAAAIILLIAPWLLVYPFLQKYFVKGARLGAVKG</sequence>
<keyword evidence="10" id="KW-1185">Reference proteome</keyword>
<evidence type="ECO:0000259" key="8">
    <source>
        <dbReference type="PROSITE" id="PS50928"/>
    </source>
</evidence>
<evidence type="ECO:0000313" key="10">
    <source>
        <dbReference type="Proteomes" id="UP001519344"/>
    </source>
</evidence>
<feature type="transmembrane region" description="Helical" evidence="7">
    <location>
        <begin position="256"/>
        <end position="276"/>
    </location>
</feature>
<dbReference type="InterPro" id="IPR035906">
    <property type="entry name" value="MetI-like_sf"/>
</dbReference>
<evidence type="ECO:0000313" key="9">
    <source>
        <dbReference type="EMBL" id="MBP1965371.1"/>
    </source>
</evidence>
<dbReference type="CDD" id="cd06261">
    <property type="entry name" value="TM_PBP2"/>
    <property type="match status" value="1"/>
</dbReference>
<evidence type="ECO:0000256" key="7">
    <source>
        <dbReference type="RuleBase" id="RU363032"/>
    </source>
</evidence>
<keyword evidence="2 7" id="KW-0813">Transport</keyword>
<dbReference type="InterPro" id="IPR000515">
    <property type="entry name" value="MetI-like"/>
</dbReference>
<name>A0ABS4I372_9BACL</name>
<feature type="transmembrane region" description="Helical" evidence="7">
    <location>
        <begin position="108"/>
        <end position="130"/>
    </location>
</feature>
<feature type="transmembrane region" description="Helical" evidence="7">
    <location>
        <begin position="77"/>
        <end position="96"/>
    </location>
</feature>
<organism evidence="9 10">
    <name type="scientific">Paenibacillus aceris</name>
    <dbReference type="NCBI Taxonomy" id="869555"/>
    <lineage>
        <taxon>Bacteria</taxon>
        <taxon>Bacillati</taxon>
        <taxon>Bacillota</taxon>
        <taxon>Bacilli</taxon>
        <taxon>Bacillales</taxon>
        <taxon>Paenibacillaceae</taxon>
        <taxon>Paenibacillus</taxon>
    </lineage>
</organism>
<protein>
    <submittedName>
        <fullName evidence="9">Aldouronate transport system permease protein</fullName>
    </submittedName>
</protein>
<feature type="transmembrane region" description="Helical" evidence="7">
    <location>
        <begin position="142"/>
        <end position="160"/>
    </location>
</feature>
<proteinExistence type="inferred from homology"/>
<dbReference type="Proteomes" id="UP001519344">
    <property type="component" value="Unassembled WGS sequence"/>
</dbReference>
<dbReference type="PROSITE" id="PS50928">
    <property type="entry name" value="ABC_TM1"/>
    <property type="match status" value="1"/>
</dbReference>
<dbReference type="PANTHER" id="PTHR43744">
    <property type="entry name" value="ABC TRANSPORTER PERMEASE PROTEIN MG189-RELATED-RELATED"/>
    <property type="match status" value="1"/>
</dbReference>
<reference evidence="9 10" key="1">
    <citation type="submission" date="2021-03" db="EMBL/GenBank/DDBJ databases">
        <title>Genomic Encyclopedia of Type Strains, Phase IV (KMG-IV): sequencing the most valuable type-strain genomes for metagenomic binning, comparative biology and taxonomic classification.</title>
        <authorList>
            <person name="Goeker M."/>
        </authorList>
    </citation>
    <scope>NUCLEOTIDE SEQUENCE [LARGE SCALE GENOMIC DNA]</scope>
    <source>
        <strain evidence="9 10">DSM 24950</strain>
    </source>
</reference>
<evidence type="ECO:0000256" key="5">
    <source>
        <dbReference type="ARBA" id="ARBA00022989"/>
    </source>
</evidence>
<evidence type="ECO:0000256" key="4">
    <source>
        <dbReference type="ARBA" id="ARBA00022692"/>
    </source>
</evidence>
<evidence type="ECO:0000256" key="1">
    <source>
        <dbReference type="ARBA" id="ARBA00004651"/>
    </source>
</evidence>
<keyword evidence="4 7" id="KW-0812">Transmembrane</keyword>
<dbReference type="Gene3D" id="1.10.3720.10">
    <property type="entry name" value="MetI-like"/>
    <property type="match status" value="1"/>
</dbReference>
<feature type="transmembrane region" description="Helical" evidence="7">
    <location>
        <begin position="12"/>
        <end position="34"/>
    </location>
</feature>
<evidence type="ECO:0000256" key="3">
    <source>
        <dbReference type="ARBA" id="ARBA00022475"/>
    </source>
</evidence>
<dbReference type="Pfam" id="PF00528">
    <property type="entry name" value="BPD_transp_1"/>
    <property type="match status" value="1"/>
</dbReference>
<evidence type="ECO:0000256" key="2">
    <source>
        <dbReference type="ARBA" id="ARBA00022448"/>
    </source>
</evidence>
<evidence type="ECO:0000256" key="6">
    <source>
        <dbReference type="ARBA" id="ARBA00023136"/>
    </source>
</evidence>
<dbReference type="PANTHER" id="PTHR43744:SF9">
    <property type="entry name" value="POLYGALACTURONAN_RHAMNOGALACTURONAN TRANSPORT SYSTEM PERMEASE PROTEIN YTCP"/>
    <property type="match status" value="1"/>
</dbReference>
<keyword evidence="5 7" id="KW-1133">Transmembrane helix</keyword>
<dbReference type="EMBL" id="JAGGKV010000013">
    <property type="protein sequence ID" value="MBP1965371.1"/>
    <property type="molecule type" value="Genomic_DNA"/>
</dbReference>
<gene>
    <name evidence="9" type="ORF">J2Z65_004608</name>
</gene>